<dbReference type="Proteomes" id="UP001164746">
    <property type="component" value="Chromosome 15"/>
</dbReference>
<evidence type="ECO:0000259" key="8">
    <source>
        <dbReference type="PROSITE" id="PS51873"/>
    </source>
</evidence>
<evidence type="ECO:0000256" key="6">
    <source>
        <dbReference type="ARBA" id="ARBA00022786"/>
    </source>
</evidence>
<keyword evidence="6" id="KW-0833">Ubl conjugation pathway</keyword>
<proteinExistence type="predicted"/>
<keyword evidence="4" id="KW-0677">Repeat</keyword>
<accession>A0ABY7G1G7</accession>
<evidence type="ECO:0000256" key="3">
    <source>
        <dbReference type="ARBA" id="ARBA00022723"/>
    </source>
</evidence>
<keyword evidence="2" id="KW-0808">Transferase</keyword>
<evidence type="ECO:0000256" key="5">
    <source>
        <dbReference type="ARBA" id="ARBA00022771"/>
    </source>
</evidence>
<sequence>MEYKVSKGRFECGLCHALTCTKCHNGIHEGLTCDMYERVKKDEDSMLRWIKEDPQNRKSCPVCNISIEKIDGCYHITCKCGSHMCWKCLKYFSSMSACYEHMANA</sequence>
<evidence type="ECO:0000256" key="1">
    <source>
        <dbReference type="ARBA" id="ARBA00004906"/>
    </source>
</evidence>
<evidence type="ECO:0000256" key="2">
    <source>
        <dbReference type="ARBA" id="ARBA00022679"/>
    </source>
</evidence>
<dbReference type="InterPro" id="IPR051628">
    <property type="entry name" value="LUBAC_E3_Ligases"/>
</dbReference>
<reference evidence="9" key="1">
    <citation type="submission" date="2022-11" db="EMBL/GenBank/DDBJ databases">
        <title>Centuries of genome instability and evolution in soft-shell clam transmissible cancer (bioRxiv).</title>
        <authorList>
            <person name="Hart S.F.M."/>
            <person name="Yonemitsu M.A."/>
            <person name="Giersch R.M."/>
            <person name="Beal B.F."/>
            <person name="Arriagada G."/>
            <person name="Davis B.W."/>
            <person name="Ostrander E.A."/>
            <person name="Goff S.P."/>
            <person name="Metzger M.J."/>
        </authorList>
    </citation>
    <scope>NUCLEOTIDE SEQUENCE</scope>
    <source>
        <strain evidence="9">MELC-2E11</strain>
        <tissue evidence="9">Siphon/mantle</tissue>
    </source>
</reference>
<evidence type="ECO:0000313" key="9">
    <source>
        <dbReference type="EMBL" id="WAR27234.1"/>
    </source>
</evidence>
<dbReference type="EMBL" id="CP111026">
    <property type="protein sequence ID" value="WAR27234.1"/>
    <property type="molecule type" value="Genomic_DNA"/>
</dbReference>
<keyword evidence="3" id="KW-0479">Metal-binding</keyword>
<dbReference type="PANTHER" id="PTHR22770">
    <property type="entry name" value="UBIQUITIN CONJUGATING ENZYME 7 INTERACTING PROTEIN-RELATED"/>
    <property type="match status" value="1"/>
</dbReference>
<dbReference type="Gene3D" id="1.20.120.1750">
    <property type="match status" value="1"/>
</dbReference>
<comment type="pathway">
    <text evidence="1">Protein modification; protein ubiquitination.</text>
</comment>
<organism evidence="9 10">
    <name type="scientific">Mya arenaria</name>
    <name type="common">Soft-shell clam</name>
    <dbReference type="NCBI Taxonomy" id="6604"/>
    <lineage>
        <taxon>Eukaryota</taxon>
        <taxon>Metazoa</taxon>
        <taxon>Spiralia</taxon>
        <taxon>Lophotrochozoa</taxon>
        <taxon>Mollusca</taxon>
        <taxon>Bivalvia</taxon>
        <taxon>Autobranchia</taxon>
        <taxon>Heteroconchia</taxon>
        <taxon>Euheterodonta</taxon>
        <taxon>Imparidentia</taxon>
        <taxon>Neoheterodontei</taxon>
        <taxon>Myida</taxon>
        <taxon>Myoidea</taxon>
        <taxon>Myidae</taxon>
        <taxon>Mya</taxon>
    </lineage>
</organism>
<feature type="domain" description="RING-type" evidence="8">
    <location>
        <begin position="1"/>
        <end position="105"/>
    </location>
</feature>
<dbReference type="SUPFAM" id="SSF57850">
    <property type="entry name" value="RING/U-box"/>
    <property type="match status" value="1"/>
</dbReference>
<evidence type="ECO:0000256" key="7">
    <source>
        <dbReference type="ARBA" id="ARBA00022833"/>
    </source>
</evidence>
<protein>
    <submittedName>
        <fullName evidence="9">DEAHB-like protein</fullName>
    </submittedName>
</protein>
<dbReference type="Pfam" id="PF26200">
    <property type="entry name" value="Rcat_RNF216"/>
    <property type="match status" value="1"/>
</dbReference>
<evidence type="ECO:0000256" key="4">
    <source>
        <dbReference type="ARBA" id="ARBA00022737"/>
    </source>
</evidence>
<dbReference type="InterPro" id="IPR044066">
    <property type="entry name" value="TRIAD_supradom"/>
</dbReference>
<name>A0ABY7G1G7_MYAAR</name>
<evidence type="ECO:0000313" key="10">
    <source>
        <dbReference type="Proteomes" id="UP001164746"/>
    </source>
</evidence>
<dbReference type="PROSITE" id="PS51873">
    <property type="entry name" value="TRIAD"/>
    <property type="match status" value="1"/>
</dbReference>
<gene>
    <name evidence="9" type="ORF">MAR_012938</name>
</gene>
<keyword evidence="7" id="KW-0862">Zinc</keyword>
<keyword evidence="5" id="KW-0863">Zinc-finger</keyword>
<dbReference type="PANTHER" id="PTHR22770:SF13">
    <property type="entry name" value="RING-TYPE DOMAIN-CONTAINING PROTEIN"/>
    <property type="match status" value="1"/>
</dbReference>
<keyword evidence="10" id="KW-1185">Reference proteome</keyword>